<gene>
    <name evidence="2" type="ORF">SSP531S_28750</name>
</gene>
<dbReference type="AlphaFoldDB" id="A0A388T002"/>
<organism evidence="2 3">
    <name type="scientific">Streptomyces spongiicola</name>
    <dbReference type="NCBI Taxonomy" id="1690221"/>
    <lineage>
        <taxon>Bacteria</taxon>
        <taxon>Bacillati</taxon>
        <taxon>Actinomycetota</taxon>
        <taxon>Actinomycetes</taxon>
        <taxon>Kitasatosporales</taxon>
        <taxon>Streptomycetaceae</taxon>
        <taxon>Streptomyces</taxon>
    </lineage>
</organism>
<feature type="compositionally biased region" description="Basic and acidic residues" evidence="1">
    <location>
        <begin position="91"/>
        <end position="110"/>
    </location>
</feature>
<accession>A0A388T002</accession>
<evidence type="ECO:0000256" key="1">
    <source>
        <dbReference type="SAM" id="MobiDB-lite"/>
    </source>
</evidence>
<comment type="caution">
    <text evidence="2">The sequence shown here is derived from an EMBL/GenBank/DDBJ whole genome shotgun (WGS) entry which is preliminary data.</text>
</comment>
<evidence type="ECO:0000313" key="3">
    <source>
        <dbReference type="Proteomes" id="UP000265354"/>
    </source>
</evidence>
<feature type="compositionally biased region" description="Basic residues" evidence="1">
    <location>
        <begin position="37"/>
        <end position="56"/>
    </location>
</feature>
<sequence length="153" mass="16650">MFRVRGGRLRAASAGTRCPVAALPAARAPSVVSGGVRYRRSVRRRARRPRRRRRWARPAAPEDQRNEGYGASRPDGGLGRDDQSAAVREQQQPEHGGRERRGGGGAERGRTLPPGYVTAGNRQAVTKRAPADGNGGMVSTTTRMPRYVEPHTT</sequence>
<feature type="region of interest" description="Disordered" evidence="1">
    <location>
        <begin position="25"/>
        <end position="153"/>
    </location>
</feature>
<reference evidence="2 3" key="1">
    <citation type="submission" date="2018-07" db="EMBL/GenBank/DDBJ databases">
        <title>Whole Genome Shotgun Sequence of Streptomyces spongiicola strain 531S.</title>
        <authorList>
            <person name="Dohra H."/>
            <person name="Kodani S."/>
        </authorList>
    </citation>
    <scope>NUCLEOTIDE SEQUENCE [LARGE SCALE GENOMIC DNA]</scope>
    <source>
        <strain evidence="2 3">531S</strain>
    </source>
</reference>
<dbReference type="Proteomes" id="UP000265354">
    <property type="component" value="Unassembled WGS sequence"/>
</dbReference>
<proteinExistence type="predicted"/>
<dbReference type="EMBL" id="BGZL01000007">
    <property type="protein sequence ID" value="GBQ01441.1"/>
    <property type="molecule type" value="Genomic_DNA"/>
</dbReference>
<protein>
    <submittedName>
        <fullName evidence="2">Uncharacterized protein</fullName>
    </submittedName>
</protein>
<evidence type="ECO:0000313" key="2">
    <source>
        <dbReference type="EMBL" id="GBQ01441.1"/>
    </source>
</evidence>
<name>A0A388T002_9ACTN</name>